<proteinExistence type="predicted"/>
<evidence type="ECO:0000313" key="2">
    <source>
        <dbReference type="Proteomes" id="UP001253193"/>
    </source>
</evidence>
<organism evidence="1 2">
    <name type="scientific">Vibrio parahaemolyticus</name>
    <dbReference type="NCBI Taxonomy" id="670"/>
    <lineage>
        <taxon>Bacteria</taxon>
        <taxon>Pseudomonadati</taxon>
        <taxon>Pseudomonadota</taxon>
        <taxon>Gammaproteobacteria</taxon>
        <taxon>Vibrionales</taxon>
        <taxon>Vibrionaceae</taxon>
        <taxon>Vibrio</taxon>
    </lineage>
</organism>
<name>A0AAW8PYJ9_VIBPH</name>
<accession>A0AAW8PYJ9</accession>
<protein>
    <submittedName>
        <fullName evidence="1">Uncharacterized protein</fullName>
    </submittedName>
</protein>
<reference evidence="1" key="1">
    <citation type="submission" date="2023-06" db="EMBL/GenBank/DDBJ databases">
        <title>Genomic Diversity of Vibrio spp. and Metagenomic Analysis of Pathogens in Florida Gulf Coastal Waters Following Hurricane Ian.</title>
        <authorList>
            <person name="Brumfield K.D."/>
        </authorList>
    </citation>
    <scope>NUCLEOTIDE SEQUENCE</scope>
    <source>
        <strain evidence="1">WBS2B-138</strain>
    </source>
</reference>
<comment type="caution">
    <text evidence="1">The sequence shown here is derived from an EMBL/GenBank/DDBJ whole genome shotgun (WGS) entry which is preliminary data.</text>
</comment>
<gene>
    <name evidence="1" type="ORF">QX249_10445</name>
</gene>
<sequence>MSDDSYLKDLQEELFEDAKKKLAENGYELGEYNPHRVSAWWVVNDHVKCLAIGQHEQEAIDNCVDANLWDSLKMSDEDLEEYESNGWHDSFIRAGNASEAFWSENLVVRKILTA</sequence>
<evidence type="ECO:0000313" key="1">
    <source>
        <dbReference type="EMBL" id="MDS1821079.1"/>
    </source>
</evidence>
<dbReference type="EMBL" id="JAUHGG010000003">
    <property type="protein sequence ID" value="MDS1821079.1"/>
    <property type="molecule type" value="Genomic_DNA"/>
</dbReference>
<dbReference type="Proteomes" id="UP001253193">
    <property type="component" value="Unassembled WGS sequence"/>
</dbReference>
<dbReference type="AlphaFoldDB" id="A0AAW8PYJ9"/>
<dbReference type="RefSeq" id="WP_311019903.1">
    <property type="nucleotide sequence ID" value="NZ_JAUHGG010000003.1"/>
</dbReference>